<dbReference type="Proteomes" id="UP001281147">
    <property type="component" value="Unassembled WGS sequence"/>
</dbReference>
<protein>
    <submittedName>
        <fullName evidence="1">Uncharacterized protein</fullName>
    </submittedName>
</protein>
<accession>A0ACC3NVW9</accession>
<evidence type="ECO:0000313" key="2">
    <source>
        <dbReference type="Proteomes" id="UP001281147"/>
    </source>
</evidence>
<organism evidence="1 2">
    <name type="scientific">Vermiconidia calcicola</name>
    <dbReference type="NCBI Taxonomy" id="1690605"/>
    <lineage>
        <taxon>Eukaryota</taxon>
        <taxon>Fungi</taxon>
        <taxon>Dikarya</taxon>
        <taxon>Ascomycota</taxon>
        <taxon>Pezizomycotina</taxon>
        <taxon>Dothideomycetes</taxon>
        <taxon>Dothideomycetidae</taxon>
        <taxon>Mycosphaerellales</taxon>
        <taxon>Extremaceae</taxon>
        <taxon>Vermiconidia</taxon>
    </lineage>
</organism>
<keyword evidence="2" id="KW-1185">Reference proteome</keyword>
<proteinExistence type="predicted"/>
<evidence type="ECO:0000313" key="1">
    <source>
        <dbReference type="EMBL" id="KAK3724055.1"/>
    </source>
</evidence>
<comment type="caution">
    <text evidence="1">The sequence shown here is derived from an EMBL/GenBank/DDBJ whole genome shotgun (WGS) entry which is preliminary data.</text>
</comment>
<gene>
    <name evidence="1" type="ORF">LTR37_001177</name>
</gene>
<reference evidence="1" key="1">
    <citation type="submission" date="2023-07" db="EMBL/GenBank/DDBJ databases">
        <title>Black Yeasts Isolated from many extreme environments.</title>
        <authorList>
            <person name="Coleine C."/>
            <person name="Stajich J.E."/>
            <person name="Selbmann L."/>
        </authorList>
    </citation>
    <scope>NUCLEOTIDE SEQUENCE</scope>
    <source>
        <strain evidence="1">CCFEE 5714</strain>
    </source>
</reference>
<sequence>MEQLSTLPVQNNVSQYISNTVTLFRDTTQDLATGFYSNPDQLYGLIKNGQIFGAGLSETTNTVSEAVQKVLFANALPLTWTLGYKEAQPFIVTGDGVNVENPSGCDGYDPLGTDLHGLHVYAESDGTEEFFRSTFFCVDNAPYWLFSGKEMGLAALTGAQYAGLTANDVVANAVNNWIAAGKINTPALFNIEDQETIKALSDGDFTKAPGVVNIPVCTFEQAGSVVLVAVDTSNPYWPCPSG</sequence>
<dbReference type="EMBL" id="JAUTXU010000006">
    <property type="protein sequence ID" value="KAK3724055.1"/>
    <property type="molecule type" value="Genomic_DNA"/>
</dbReference>
<name>A0ACC3NVW9_9PEZI</name>